<evidence type="ECO:0000259" key="8">
    <source>
        <dbReference type="Pfam" id="PF02852"/>
    </source>
</evidence>
<dbReference type="PANTHER" id="PTHR43429">
    <property type="entry name" value="PYRIDINE NUCLEOTIDE-DISULFIDE OXIDOREDUCTASE DOMAIN-CONTAINING"/>
    <property type="match status" value="1"/>
</dbReference>
<dbReference type="InterPro" id="IPR023753">
    <property type="entry name" value="FAD/NAD-binding_dom"/>
</dbReference>
<dbReference type="RefSeq" id="WP_153382601.1">
    <property type="nucleotide sequence ID" value="NZ_VDFM01000003.1"/>
</dbReference>
<protein>
    <submittedName>
        <fullName evidence="10">FAD-dependent oxidoreductase</fullName>
    </submittedName>
</protein>
<evidence type="ECO:0000256" key="6">
    <source>
        <dbReference type="ARBA" id="ARBA00023097"/>
    </source>
</evidence>
<dbReference type="Gene3D" id="3.30.390.30">
    <property type="match status" value="1"/>
</dbReference>
<dbReference type="GO" id="GO:0016491">
    <property type="term" value="F:oxidoreductase activity"/>
    <property type="evidence" value="ECO:0007669"/>
    <property type="project" value="UniProtKB-KW"/>
</dbReference>
<dbReference type="InterPro" id="IPR004099">
    <property type="entry name" value="Pyr_nucl-diS_OxRdtase_dimer"/>
</dbReference>
<keyword evidence="6" id="KW-0558">Oxidation</keyword>
<dbReference type="SUPFAM" id="SSF51905">
    <property type="entry name" value="FAD/NAD(P)-binding domain"/>
    <property type="match status" value="2"/>
</dbReference>
<organism evidence="10 11">
    <name type="scientific">Companilactobacillus mishanensis</name>
    <dbReference type="NCBI Taxonomy" id="2486008"/>
    <lineage>
        <taxon>Bacteria</taxon>
        <taxon>Bacillati</taxon>
        <taxon>Bacillota</taxon>
        <taxon>Bacilli</taxon>
        <taxon>Lactobacillales</taxon>
        <taxon>Lactobacillaceae</taxon>
        <taxon>Companilactobacillus</taxon>
    </lineage>
</organism>
<evidence type="ECO:0000256" key="1">
    <source>
        <dbReference type="ARBA" id="ARBA00001974"/>
    </source>
</evidence>
<dbReference type="Gene3D" id="3.50.50.60">
    <property type="entry name" value="FAD/NAD(P)-binding domain"/>
    <property type="match status" value="2"/>
</dbReference>
<dbReference type="PRINTS" id="PR00411">
    <property type="entry name" value="PNDRDTASEI"/>
</dbReference>
<keyword evidence="5" id="KW-0560">Oxidoreductase</keyword>
<dbReference type="PANTHER" id="PTHR43429:SF1">
    <property type="entry name" value="NAD(P)H SULFUR OXIDOREDUCTASE (COA-DEPENDENT)"/>
    <property type="match status" value="1"/>
</dbReference>
<gene>
    <name evidence="10" type="ORF">FHL02_04060</name>
</gene>
<evidence type="ECO:0000256" key="2">
    <source>
        <dbReference type="ARBA" id="ARBA00009130"/>
    </source>
</evidence>
<dbReference type="InterPro" id="IPR050260">
    <property type="entry name" value="FAD-bd_OxRdtase"/>
</dbReference>
<dbReference type="InterPro" id="IPR036188">
    <property type="entry name" value="FAD/NAD-bd_sf"/>
</dbReference>
<name>A0A5P0ZGL8_9LACO</name>
<keyword evidence="3" id="KW-0285">Flavoprotein</keyword>
<feature type="domain" description="FAD/NAD(P)-binding" evidence="9">
    <location>
        <begin position="1"/>
        <end position="307"/>
    </location>
</feature>
<dbReference type="SUPFAM" id="SSF55424">
    <property type="entry name" value="FAD/NAD-linked reductases, dimerisation (C-terminal) domain"/>
    <property type="match status" value="1"/>
</dbReference>
<comment type="cofactor">
    <cofactor evidence="1">
        <name>FAD</name>
        <dbReference type="ChEBI" id="CHEBI:57692"/>
    </cofactor>
</comment>
<dbReference type="OrthoDB" id="9802028at2"/>
<evidence type="ECO:0000256" key="5">
    <source>
        <dbReference type="ARBA" id="ARBA00023002"/>
    </source>
</evidence>
<comment type="caution">
    <text evidence="10">The sequence shown here is derived from an EMBL/GenBank/DDBJ whole genome shotgun (WGS) entry which is preliminary data.</text>
</comment>
<keyword evidence="4" id="KW-0274">FAD</keyword>
<accession>A0A5P0ZGL8</accession>
<dbReference type="PRINTS" id="PR00368">
    <property type="entry name" value="FADPNR"/>
</dbReference>
<evidence type="ECO:0000256" key="3">
    <source>
        <dbReference type="ARBA" id="ARBA00022630"/>
    </source>
</evidence>
<dbReference type="EMBL" id="VDFM01000003">
    <property type="protein sequence ID" value="MQS52191.1"/>
    <property type="molecule type" value="Genomic_DNA"/>
</dbReference>
<keyword evidence="7" id="KW-0676">Redox-active center</keyword>
<evidence type="ECO:0000256" key="4">
    <source>
        <dbReference type="ARBA" id="ARBA00022827"/>
    </source>
</evidence>
<proteinExistence type="inferred from homology"/>
<dbReference type="Pfam" id="PF02852">
    <property type="entry name" value="Pyr_redox_dim"/>
    <property type="match status" value="1"/>
</dbReference>
<dbReference type="Pfam" id="PF07992">
    <property type="entry name" value="Pyr_redox_2"/>
    <property type="match status" value="1"/>
</dbReference>
<dbReference type="Proteomes" id="UP000380386">
    <property type="component" value="Unassembled WGS sequence"/>
</dbReference>
<sequence length="450" mass="49251">MKVIVVGSSHGGYETVRGILKQNPDTEIQWYEKGDFLSFLSCGMQLYLEGKVKKVNSVSYATPEEMEKQGVAVYLQQEITKIDAAKHEVEVVNHADGSTRTEKYDKLVLSAGAVPTHIPVEGSDLENIYAMRGRDWAIKLKAKTVDPDVNNVVVIGSGYIGNEATEVFAKAGMNVTVIDILPRVLGTYLDPEFTDILAKNMEEHGVKIAAGETVKKFVGKGGKVTQVQTDKGTYDADLVIEAAGVRPNTKWLNGIVDINKDGTIKTDEYMQTSAKDIFAVGDATHIKFLPTDGEAHISLATNARRQGRIAALNLEKLVKKFPGISGSSALTVFDYKFASTGIKDATAKAYNANVKSVYVTDSYRPKFVPADENPTVYFKLTYNADNHQVVGAQIMSKADVTADINAISVAIQAKMTIEDLEYADFFFQPGFDRPWNIINVAAQKAVDENK</sequence>
<evidence type="ECO:0000313" key="10">
    <source>
        <dbReference type="EMBL" id="MQS52191.1"/>
    </source>
</evidence>
<evidence type="ECO:0000259" key="9">
    <source>
        <dbReference type="Pfam" id="PF07992"/>
    </source>
</evidence>
<comment type="similarity">
    <text evidence="2">Belongs to the class-III pyridine nucleotide-disulfide oxidoreductase family.</text>
</comment>
<evidence type="ECO:0000313" key="11">
    <source>
        <dbReference type="Proteomes" id="UP000380386"/>
    </source>
</evidence>
<evidence type="ECO:0000256" key="7">
    <source>
        <dbReference type="ARBA" id="ARBA00023284"/>
    </source>
</evidence>
<dbReference type="InterPro" id="IPR016156">
    <property type="entry name" value="FAD/NAD-linked_Rdtase_dimer_sf"/>
</dbReference>
<dbReference type="AlphaFoldDB" id="A0A5P0ZGL8"/>
<feature type="domain" description="Pyridine nucleotide-disulphide oxidoreductase dimerisation" evidence="8">
    <location>
        <begin position="329"/>
        <end position="432"/>
    </location>
</feature>
<reference evidence="10 11" key="1">
    <citation type="journal article" date="2019" name="Syst. Appl. Microbiol.">
        <title>Polyphasic characterization of two novel Lactobacillus spp. isolated from blown salami packages: Description of Lactobacillus halodurans sp. nov. and Lactobacillus salsicarnum sp. nov.</title>
        <authorList>
            <person name="Schuster J.A."/>
            <person name="Klingl A."/>
            <person name="Vogel R.F."/>
            <person name="Ehrmann M.A."/>
        </authorList>
    </citation>
    <scope>NUCLEOTIDE SEQUENCE [LARGE SCALE GENOMIC DNA]</scope>
    <source>
        <strain evidence="10 11">TMW 1.2118</strain>
    </source>
</reference>